<comment type="caution">
    <text evidence="2">The sequence shown here is derived from an EMBL/GenBank/DDBJ whole genome shotgun (WGS) entry which is preliminary data.</text>
</comment>
<keyword evidence="3" id="KW-1185">Reference proteome</keyword>
<protein>
    <submittedName>
        <fullName evidence="2">DUF427 domain-containing protein</fullName>
    </submittedName>
</protein>
<dbReference type="Proteomes" id="UP000655366">
    <property type="component" value="Unassembled WGS sequence"/>
</dbReference>
<accession>A0A931CVG8</accession>
<evidence type="ECO:0000313" key="3">
    <source>
        <dbReference type="Proteomes" id="UP000655366"/>
    </source>
</evidence>
<feature type="domain" description="DUF427" evidence="1">
    <location>
        <begin position="11"/>
        <end position="46"/>
    </location>
</feature>
<dbReference type="Pfam" id="PF04248">
    <property type="entry name" value="NTP_transf_9"/>
    <property type="match status" value="1"/>
</dbReference>
<dbReference type="InterPro" id="IPR038694">
    <property type="entry name" value="DUF427_sf"/>
</dbReference>
<evidence type="ECO:0000313" key="2">
    <source>
        <dbReference type="EMBL" id="MBG0740633.1"/>
    </source>
</evidence>
<dbReference type="InterPro" id="IPR007361">
    <property type="entry name" value="DUF427"/>
</dbReference>
<proteinExistence type="predicted"/>
<evidence type="ECO:0000259" key="1">
    <source>
        <dbReference type="Pfam" id="PF04248"/>
    </source>
</evidence>
<dbReference type="EMBL" id="JADNYM010000019">
    <property type="protein sequence ID" value="MBG0740633.1"/>
    <property type="molecule type" value="Genomic_DNA"/>
</dbReference>
<dbReference type="AlphaFoldDB" id="A0A931CVG8"/>
<organism evidence="2 3">
    <name type="scientific">Arthrobacter terrae</name>
    <dbReference type="NCBI Taxonomy" id="2935737"/>
    <lineage>
        <taxon>Bacteria</taxon>
        <taxon>Bacillati</taxon>
        <taxon>Actinomycetota</taxon>
        <taxon>Actinomycetes</taxon>
        <taxon>Micrococcales</taxon>
        <taxon>Micrococcaceae</taxon>
        <taxon>Arthrobacter</taxon>
    </lineage>
</organism>
<dbReference type="Gene3D" id="2.170.150.40">
    <property type="entry name" value="Domain of unknown function (DUF427)"/>
    <property type="match status" value="1"/>
</dbReference>
<gene>
    <name evidence="2" type="ORF">IV500_14730</name>
</gene>
<name>A0A931CVG8_9MICC</name>
<sequence length="66" mass="7485">MAHAFLCSAAGCAREFNTVPIKDLAWSYRQPLIDAEEVRDHIAFLDERVDVTIDGIARLRPQTPWS</sequence>
<reference evidence="2 3" key="1">
    <citation type="submission" date="2020-11" db="EMBL/GenBank/DDBJ databases">
        <title>Arthrobacter antarcticus sp. nov., isolated from Antarctic Soil.</title>
        <authorList>
            <person name="Li J."/>
        </authorList>
    </citation>
    <scope>NUCLEOTIDE SEQUENCE [LARGE SCALE GENOMIC DNA]</scope>
    <source>
        <strain evidence="2 3">Z1-20</strain>
    </source>
</reference>